<organism evidence="9 10">
    <name type="scientific">Lacticaseibacillus saniviri JCM 17471 = DSM 24301</name>
    <dbReference type="NCBI Taxonomy" id="1293598"/>
    <lineage>
        <taxon>Bacteria</taxon>
        <taxon>Bacillati</taxon>
        <taxon>Bacillota</taxon>
        <taxon>Bacilli</taxon>
        <taxon>Lactobacillales</taxon>
        <taxon>Lactobacillaceae</taxon>
        <taxon>Lacticaseibacillus</taxon>
    </lineage>
</organism>
<dbReference type="InterPro" id="IPR036250">
    <property type="entry name" value="AcylCo_DH-like_C"/>
</dbReference>
<feature type="domain" description="Acyl-CoA dehydrogenase/oxidase C-terminal" evidence="6">
    <location>
        <begin position="234"/>
        <end position="367"/>
    </location>
</feature>
<comment type="cofactor">
    <cofactor evidence="1 5">
        <name>FAD</name>
        <dbReference type="ChEBI" id="CHEBI:57692"/>
    </cofactor>
</comment>
<dbReference type="InterPro" id="IPR006091">
    <property type="entry name" value="Acyl-CoA_Oxase/DH_mid-dom"/>
</dbReference>
<dbReference type="Pfam" id="PF00441">
    <property type="entry name" value="Acyl-CoA_dh_1"/>
    <property type="match status" value="1"/>
</dbReference>
<dbReference type="InterPro" id="IPR009100">
    <property type="entry name" value="AcylCoA_DH/oxidase_NM_dom_sf"/>
</dbReference>
<evidence type="ECO:0000313" key="9">
    <source>
        <dbReference type="EMBL" id="KRO17700.1"/>
    </source>
</evidence>
<dbReference type="Gene3D" id="1.20.140.10">
    <property type="entry name" value="Butyryl-CoA Dehydrogenase, subunit A, domain 3"/>
    <property type="match status" value="1"/>
</dbReference>
<keyword evidence="4 5" id="KW-0274">FAD</keyword>
<accession>A0A0R2MWA2</accession>
<feature type="domain" description="Acyl-CoA oxidase/dehydrogenase middle" evidence="7">
    <location>
        <begin position="119"/>
        <end position="210"/>
    </location>
</feature>
<dbReference type="Gene3D" id="1.10.540.10">
    <property type="entry name" value="Acyl-CoA dehydrogenase/oxidase, N-terminal domain"/>
    <property type="match status" value="1"/>
</dbReference>
<keyword evidence="5" id="KW-0560">Oxidoreductase</keyword>
<evidence type="ECO:0000256" key="5">
    <source>
        <dbReference type="RuleBase" id="RU362125"/>
    </source>
</evidence>
<comment type="similarity">
    <text evidence="2 5">Belongs to the acyl-CoA dehydrogenase family.</text>
</comment>
<name>A0A0R2MWA2_9LACO</name>
<dbReference type="PANTHER" id="PTHR43884">
    <property type="entry name" value="ACYL-COA DEHYDROGENASE"/>
    <property type="match status" value="1"/>
</dbReference>
<feature type="domain" description="Acyl-CoA dehydrogenase/oxidase N-terminal" evidence="8">
    <location>
        <begin position="7"/>
        <end position="112"/>
    </location>
</feature>
<dbReference type="GO" id="GO:0003995">
    <property type="term" value="F:acyl-CoA dehydrogenase activity"/>
    <property type="evidence" value="ECO:0007669"/>
    <property type="project" value="TreeGrafter"/>
</dbReference>
<evidence type="ECO:0000256" key="1">
    <source>
        <dbReference type="ARBA" id="ARBA00001974"/>
    </source>
</evidence>
<dbReference type="STRING" id="1293598.IV56_GL002186"/>
<dbReference type="Pfam" id="PF02771">
    <property type="entry name" value="Acyl-CoA_dh_N"/>
    <property type="match status" value="1"/>
</dbReference>
<dbReference type="InterPro" id="IPR046373">
    <property type="entry name" value="Acyl-CoA_Oxase/DH_mid-dom_sf"/>
</dbReference>
<dbReference type="Proteomes" id="UP000050969">
    <property type="component" value="Unassembled WGS sequence"/>
</dbReference>
<evidence type="ECO:0000256" key="2">
    <source>
        <dbReference type="ARBA" id="ARBA00009347"/>
    </source>
</evidence>
<evidence type="ECO:0000256" key="3">
    <source>
        <dbReference type="ARBA" id="ARBA00022630"/>
    </source>
</evidence>
<dbReference type="PATRIC" id="fig|1293598.4.peg.2288"/>
<dbReference type="RefSeq" id="WP_056992558.1">
    <property type="nucleotide sequence ID" value="NZ_JQCE01000009.1"/>
</dbReference>
<dbReference type="Gene3D" id="2.40.110.10">
    <property type="entry name" value="Butyryl-CoA Dehydrogenase, subunit A, domain 2"/>
    <property type="match status" value="1"/>
</dbReference>
<dbReference type="PANTHER" id="PTHR43884:SF12">
    <property type="entry name" value="ISOVALERYL-COA DEHYDROGENASE, MITOCHONDRIAL-RELATED"/>
    <property type="match status" value="1"/>
</dbReference>
<proteinExistence type="inferred from homology"/>
<keyword evidence="10" id="KW-1185">Reference proteome</keyword>
<evidence type="ECO:0000313" key="10">
    <source>
        <dbReference type="Proteomes" id="UP000050969"/>
    </source>
</evidence>
<comment type="caution">
    <text evidence="9">The sequence shown here is derived from an EMBL/GenBank/DDBJ whole genome shotgun (WGS) entry which is preliminary data.</text>
</comment>
<dbReference type="InterPro" id="IPR013786">
    <property type="entry name" value="AcylCoA_DH/ox_N"/>
</dbReference>
<dbReference type="EMBL" id="JQCE01000009">
    <property type="protein sequence ID" value="KRO17700.1"/>
    <property type="molecule type" value="Genomic_DNA"/>
</dbReference>
<dbReference type="SUPFAM" id="SSF56645">
    <property type="entry name" value="Acyl-CoA dehydrogenase NM domain-like"/>
    <property type="match status" value="1"/>
</dbReference>
<dbReference type="PIRSF" id="PIRSF016578">
    <property type="entry name" value="HsaA"/>
    <property type="match status" value="1"/>
</dbReference>
<dbReference type="Pfam" id="PF02770">
    <property type="entry name" value="Acyl-CoA_dh_M"/>
    <property type="match status" value="1"/>
</dbReference>
<protein>
    <submittedName>
        <fullName evidence="9">Acyl-CoA dehydrogenase</fullName>
    </submittedName>
</protein>
<dbReference type="InterPro" id="IPR037069">
    <property type="entry name" value="AcylCoA_DH/ox_N_sf"/>
</dbReference>
<dbReference type="InterPro" id="IPR009075">
    <property type="entry name" value="AcylCo_DH/oxidase_C"/>
</dbReference>
<gene>
    <name evidence="9" type="ORF">IV56_GL002186</name>
</gene>
<dbReference type="SUPFAM" id="SSF47203">
    <property type="entry name" value="Acyl-CoA dehydrogenase C-terminal domain-like"/>
    <property type="match status" value="1"/>
</dbReference>
<evidence type="ECO:0000259" key="6">
    <source>
        <dbReference type="Pfam" id="PF00441"/>
    </source>
</evidence>
<dbReference type="AlphaFoldDB" id="A0A0R2MWA2"/>
<sequence>MNRKWTQPEQMLLRMTNDFTDNEIAPFDLQIDHEGKLPAGLFDKLVNTGFLTMMLPEEFGGAGFGPEITAAVIERIAQGNASVAVTLEGHFKTLDQFLKYGTSALKAKYFPTAGERIFAFSMTEASGGSNPMGIQTTAVRQGDGWLLNGNKVMITNGGLAEVYAVLAKTAPDELSVFVVDKDMPGFQFGKQEDFIGLRGTPVGEIVLTDVYVPADNLLGKVGDGPMLGDSAHDDARILMGAVLSGIMTHALNLSVTYAKERKALDVPIGQLQIIQHKLANIAMSRDTTQLLYERAAYLKATQQPYSEAATMTKAYGSRTAVAAGDDALQIYGGYGYSREYPLAHLIADARALEIAEGTVEKMESAIALAELGKA</sequence>
<reference evidence="9 10" key="1">
    <citation type="journal article" date="2015" name="Genome Announc.">
        <title>Expanding the biotechnology potential of lactobacilli through comparative genomics of 213 strains and associated genera.</title>
        <authorList>
            <person name="Sun Z."/>
            <person name="Harris H.M."/>
            <person name="McCann A."/>
            <person name="Guo C."/>
            <person name="Argimon S."/>
            <person name="Zhang W."/>
            <person name="Yang X."/>
            <person name="Jeffery I.B."/>
            <person name="Cooney J.C."/>
            <person name="Kagawa T.F."/>
            <person name="Liu W."/>
            <person name="Song Y."/>
            <person name="Salvetti E."/>
            <person name="Wrobel A."/>
            <person name="Rasinkangas P."/>
            <person name="Parkhill J."/>
            <person name="Rea M.C."/>
            <person name="O'Sullivan O."/>
            <person name="Ritari J."/>
            <person name="Douillard F.P."/>
            <person name="Paul Ross R."/>
            <person name="Yang R."/>
            <person name="Briner A.E."/>
            <person name="Felis G.E."/>
            <person name="de Vos W.M."/>
            <person name="Barrangou R."/>
            <person name="Klaenhammer T.R."/>
            <person name="Caufield P.W."/>
            <person name="Cui Y."/>
            <person name="Zhang H."/>
            <person name="O'Toole P.W."/>
        </authorList>
    </citation>
    <scope>NUCLEOTIDE SEQUENCE [LARGE SCALE GENOMIC DNA]</scope>
    <source>
        <strain evidence="9 10">DSM 24301</strain>
    </source>
</reference>
<evidence type="ECO:0000259" key="8">
    <source>
        <dbReference type="Pfam" id="PF02771"/>
    </source>
</evidence>
<evidence type="ECO:0000256" key="4">
    <source>
        <dbReference type="ARBA" id="ARBA00022827"/>
    </source>
</evidence>
<evidence type="ECO:0000259" key="7">
    <source>
        <dbReference type="Pfam" id="PF02770"/>
    </source>
</evidence>
<dbReference type="GO" id="GO:0050660">
    <property type="term" value="F:flavin adenine dinucleotide binding"/>
    <property type="evidence" value="ECO:0007669"/>
    <property type="project" value="InterPro"/>
</dbReference>
<keyword evidence="3 5" id="KW-0285">Flavoprotein</keyword>